<evidence type="ECO:0000313" key="1">
    <source>
        <dbReference type="EMBL" id="CUU60979.1"/>
    </source>
</evidence>
<dbReference type="AlphaFoldDB" id="A0A0S4QZT9"/>
<organism evidence="1 2">
    <name type="scientific">Parafrankia irregularis</name>
    <dbReference type="NCBI Taxonomy" id="795642"/>
    <lineage>
        <taxon>Bacteria</taxon>
        <taxon>Bacillati</taxon>
        <taxon>Actinomycetota</taxon>
        <taxon>Actinomycetes</taxon>
        <taxon>Frankiales</taxon>
        <taxon>Frankiaceae</taxon>
        <taxon>Parafrankia</taxon>
    </lineage>
</organism>
<gene>
    <name evidence="1" type="ORF">Ga0074812_1524</name>
</gene>
<name>A0A0S4QZT9_9ACTN</name>
<keyword evidence="2" id="KW-1185">Reference proteome</keyword>
<evidence type="ECO:0000313" key="2">
    <source>
        <dbReference type="Proteomes" id="UP000198802"/>
    </source>
</evidence>
<protein>
    <submittedName>
        <fullName evidence="1">Uncharacterized protein</fullName>
    </submittedName>
</protein>
<sequence>MSGDSEVAARDVPRAQRERRLLEAVEELSAACDDLVRLATALHAIGDAGRLVSSGGRSSNRHVIGASVTTEEVDQVAGRAEARALVHLVALARLEVRMLGEAGGGPVTGYGDFTAIYAQGTSLEALRDLVRRPRAATRAAQAYVDDGYDVVAPMLRRLIREAEENGVLDVAGAVAAGDVMPEISLLHELRELVVALRDASGAVAGGRAG</sequence>
<dbReference type="RefSeq" id="WP_131799646.1">
    <property type="nucleotide sequence ID" value="NZ_FAOZ01000052.1"/>
</dbReference>
<dbReference type="Proteomes" id="UP000198802">
    <property type="component" value="Unassembled WGS sequence"/>
</dbReference>
<dbReference type="EMBL" id="FAOZ01000052">
    <property type="protein sequence ID" value="CUU60979.1"/>
    <property type="molecule type" value="Genomic_DNA"/>
</dbReference>
<reference evidence="2" key="1">
    <citation type="submission" date="2015-11" db="EMBL/GenBank/DDBJ databases">
        <authorList>
            <person name="Varghese N."/>
        </authorList>
    </citation>
    <scope>NUCLEOTIDE SEQUENCE [LARGE SCALE GENOMIC DNA]</scope>
    <source>
        <strain evidence="2">DSM 45899</strain>
    </source>
</reference>
<proteinExistence type="predicted"/>
<accession>A0A0S4QZT9</accession>